<feature type="domain" description="Apple" evidence="4">
    <location>
        <begin position="784"/>
        <end position="828"/>
    </location>
</feature>
<comment type="caution">
    <text evidence="6">The sequence shown here is derived from an EMBL/GenBank/DDBJ whole genome shotgun (WGS) entry which is preliminary data.</text>
</comment>
<feature type="active site" evidence="1">
    <location>
        <position position="538"/>
    </location>
</feature>
<evidence type="ECO:0000259" key="4">
    <source>
        <dbReference type="PROSITE" id="PS50948"/>
    </source>
</evidence>
<dbReference type="OrthoDB" id="291007at2759"/>
<dbReference type="InterPro" id="IPR003609">
    <property type="entry name" value="Pan_app"/>
</dbReference>
<comment type="caution">
    <text evidence="1">Lacks conserved residue(s) required for the propagation of feature annotation.</text>
</comment>
<dbReference type="SUPFAM" id="SSF55486">
    <property type="entry name" value="Metalloproteases ('zincins'), catalytic domain"/>
    <property type="match status" value="1"/>
</dbReference>
<evidence type="ECO:0000256" key="2">
    <source>
        <dbReference type="RuleBase" id="RU361183"/>
    </source>
</evidence>
<dbReference type="InterPro" id="IPR024079">
    <property type="entry name" value="MetalloPept_cat_dom_sf"/>
</dbReference>
<dbReference type="PANTHER" id="PTHR10127:SF850">
    <property type="entry name" value="METALLOENDOPEPTIDASE"/>
    <property type="match status" value="1"/>
</dbReference>
<comment type="cofactor">
    <cofactor evidence="1 2">
        <name>Zn(2+)</name>
        <dbReference type="ChEBI" id="CHEBI:29105"/>
    </cofactor>
    <text evidence="1 2">Binds 1 zinc ion per subunit.</text>
</comment>
<dbReference type="AlphaFoldDB" id="A0A9P1G4M7"/>
<feature type="binding site" evidence="1">
    <location>
        <position position="547"/>
    </location>
    <ligand>
        <name>Zn(2+)</name>
        <dbReference type="ChEBI" id="CHEBI:29105"/>
        <note>catalytic</note>
    </ligand>
</feature>
<proteinExistence type="predicted"/>
<name>A0A9P1G4M7_9DINO</name>
<feature type="non-terminal residue" evidence="6">
    <location>
        <position position="828"/>
    </location>
</feature>
<dbReference type="GO" id="GO:0008270">
    <property type="term" value="F:zinc ion binding"/>
    <property type="evidence" value="ECO:0007669"/>
    <property type="project" value="UniProtKB-UniRule"/>
</dbReference>
<dbReference type="EMBL" id="CAMXCT030002624">
    <property type="protein sequence ID" value="CAL4786723.1"/>
    <property type="molecule type" value="Genomic_DNA"/>
</dbReference>
<dbReference type="EC" id="3.4.24.-" evidence="2"/>
<evidence type="ECO:0000256" key="3">
    <source>
        <dbReference type="SAM" id="MobiDB-lite"/>
    </source>
</evidence>
<dbReference type="InterPro" id="IPR001506">
    <property type="entry name" value="Peptidase_M12A"/>
</dbReference>
<feature type="region of interest" description="Disordered" evidence="3">
    <location>
        <begin position="391"/>
        <end position="442"/>
    </location>
</feature>
<reference evidence="7" key="2">
    <citation type="submission" date="2024-04" db="EMBL/GenBank/DDBJ databases">
        <authorList>
            <person name="Chen Y."/>
            <person name="Shah S."/>
            <person name="Dougan E. K."/>
            <person name="Thang M."/>
            <person name="Chan C."/>
        </authorList>
    </citation>
    <scope>NUCLEOTIDE SEQUENCE [LARGE SCALE GENOMIC DNA]</scope>
</reference>
<dbReference type="GO" id="GO:0004222">
    <property type="term" value="F:metalloendopeptidase activity"/>
    <property type="evidence" value="ECO:0007669"/>
    <property type="project" value="UniProtKB-UniRule"/>
</dbReference>
<keyword evidence="1 2" id="KW-0482">Metalloprotease</keyword>
<accession>A0A9P1G4M7</accession>
<feature type="binding site" evidence="1">
    <location>
        <position position="537"/>
    </location>
    <ligand>
        <name>Zn(2+)</name>
        <dbReference type="ChEBI" id="CHEBI:29105"/>
        <note>catalytic</note>
    </ligand>
</feature>
<evidence type="ECO:0000313" key="8">
    <source>
        <dbReference type="Proteomes" id="UP001152797"/>
    </source>
</evidence>
<evidence type="ECO:0000256" key="1">
    <source>
        <dbReference type="PROSITE-ProRule" id="PRU01211"/>
    </source>
</evidence>
<keyword evidence="1 2" id="KW-0645">Protease</keyword>
<dbReference type="PANTHER" id="PTHR10127">
    <property type="entry name" value="DISCOIDIN, CUB, EGF, LAMININ , AND ZINC METALLOPROTEASE DOMAIN CONTAINING"/>
    <property type="match status" value="1"/>
</dbReference>
<reference evidence="6" key="1">
    <citation type="submission" date="2022-10" db="EMBL/GenBank/DDBJ databases">
        <authorList>
            <person name="Chen Y."/>
            <person name="Dougan E. K."/>
            <person name="Chan C."/>
            <person name="Rhodes N."/>
            <person name="Thang M."/>
        </authorList>
    </citation>
    <scope>NUCLEOTIDE SEQUENCE</scope>
</reference>
<dbReference type="Gene3D" id="3.40.390.10">
    <property type="entry name" value="Collagenase (Catalytic Domain)"/>
    <property type="match status" value="1"/>
</dbReference>
<feature type="compositionally biased region" description="Low complexity" evidence="3">
    <location>
        <begin position="391"/>
        <end position="412"/>
    </location>
</feature>
<keyword evidence="8" id="KW-1185">Reference proteome</keyword>
<dbReference type="PRINTS" id="PR00480">
    <property type="entry name" value="ASTACIN"/>
</dbReference>
<keyword evidence="1 2" id="KW-0378">Hydrolase</keyword>
<feature type="domain" description="Peptidase M12A" evidence="5">
    <location>
        <begin position="435"/>
        <end position="651"/>
    </location>
</feature>
<dbReference type="SMART" id="SM00235">
    <property type="entry name" value="ZnMc"/>
    <property type="match status" value="1"/>
</dbReference>
<dbReference type="Proteomes" id="UP001152797">
    <property type="component" value="Unassembled WGS sequence"/>
</dbReference>
<dbReference type="InterPro" id="IPR006026">
    <property type="entry name" value="Peptidase_Metallo"/>
</dbReference>
<feature type="binding site" evidence="1">
    <location>
        <position position="541"/>
    </location>
    <ligand>
        <name>Zn(2+)</name>
        <dbReference type="ChEBI" id="CHEBI:29105"/>
        <note>catalytic</note>
    </ligand>
</feature>
<dbReference type="PROSITE" id="PS51864">
    <property type="entry name" value="ASTACIN"/>
    <property type="match status" value="1"/>
</dbReference>
<feature type="non-terminal residue" evidence="6">
    <location>
        <position position="1"/>
    </location>
</feature>
<evidence type="ECO:0000313" key="6">
    <source>
        <dbReference type="EMBL" id="CAI3999411.1"/>
    </source>
</evidence>
<dbReference type="GO" id="GO:0006508">
    <property type="term" value="P:proteolysis"/>
    <property type="evidence" value="ECO:0007669"/>
    <property type="project" value="UniProtKB-KW"/>
</dbReference>
<sequence>DNIRLLNVSATCTGSTAGCSRNSAPLLLQVGGRQEVLRTGAGHDVFASWVAEPFKDCWVVWGHRSSMQRKQLVGFQHRDVSCRSAVDGSELNDKACRGLQRPRQWHRCDCGVVVCHELPGTAKQQLRELHSELGAVASGSRDVRFTLLGCIDSTDKPAGEVKTLRDEACIGWKDEETCRLGLPFYRWTSSEMAIAPLMCFRFCTERGLDLFGLVSLECRCGASALNRQIWHWAPPRAGLSLEWSELQKCTDQSTLRAYRYTGHFEAGGALPTPLVSMAEEDVAYIDSIAKGQLMTAEEEEDVIKIDQVEVDPAEVEVSEPEPPPMLVQSQSHRNQCPVNGVCPCSNPDYPCYAYYQTGGFCACFKINSVTTPENCQAFGGTFCGEFSTTTTTTTTTTTYTGPPTTSTTASGPPDGIGWGRSGPQSNSGTRWPDRRSDPPGNAEDVWQEYVVIKYTFNESLADDNNRKNAFRQAVEMWRDTTCVNFVEEENPSRPYVLVGVWDTGSCYASLGYYSFSSYMRVNLGWCNDDLHVGNMAHELGHILGMSHEQQRPDGPDVFYGKGPHLEVFWDNIASNWQSQYLPEEDVYTGSKNDGSGDPQVGYAPYDFESIMHYGGGSAFDTIPSSQESLVGQRSYLSTGTTAFNCELGLSSFDCLALKEAADAKFGRAQRGLRFVEVMDQAFSGCFASFALPDYDSDSACDNKPEYFVVQSGSFTLEQCQAECVVLTECKGLEHHVAGRCELWIRPEGIRSTLTGITGYTCLAYAPRDPVLFRPVSGDGTNQVCRGSGPGDNLNSYFTVVSVSSLEQCKVACVESSSCTGIEYHESGR</sequence>
<gene>
    <name evidence="6" type="ORF">C1SCF055_LOCUS25607</name>
</gene>
<keyword evidence="1 2" id="KW-0479">Metal-binding</keyword>
<protein>
    <recommendedName>
        <fullName evidence="2">Metalloendopeptidase</fullName>
        <ecNumber evidence="2">3.4.24.-</ecNumber>
    </recommendedName>
</protein>
<keyword evidence="1 2" id="KW-0862">Zinc</keyword>
<organism evidence="6">
    <name type="scientific">Cladocopium goreaui</name>
    <dbReference type="NCBI Taxonomy" id="2562237"/>
    <lineage>
        <taxon>Eukaryota</taxon>
        <taxon>Sar</taxon>
        <taxon>Alveolata</taxon>
        <taxon>Dinophyceae</taxon>
        <taxon>Suessiales</taxon>
        <taxon>Symbiodiniaceae</taxon>
        <taxon>Cladocopium</taxon>
    </lineage>
</organism>
<evidence type="ECO:0000259" key="5">
    <source>
        <dbReference type="PROSITE" id="PS51864"/>
    </source>
</evidence>
<dbReference type="EMBL" id="CAMXCT020002624">
    <property type="protein sequence ID" value="CAL1152786.1"/>
    <property type="molecule type" value="Genomic_DNA"/>
</dbReference>
<dbReference type="PROSITE" id="PS50948">
    <property type="entry name" value="PAN"/>
    <property type="match status" value="1"/>
</dbReference>
<dbReference type="Pfam" id="PF01400">
    <property type="entry name" value="Astacin"/>
    <property type="match status" value="1"/>
</dbReference>
<dbReference type="EMBL" id="CAMXCT010002624">
    <property type="protein sequence ID" value="CAI3999411.1"/>
    <property type="molecule type" value="Genomic_DNA"/>
</dbReference>
<evidence type="ECO:0000313" key="7">
    <source>
        <dbReference type="EMBL" id="CAL1152786.1"/>
    </source>
</evidence>